<reference evidence="1" key="1">
    <citation type="submission" date="2022-08" db="EMBL/GenBank/DDBJ databases">
        <authorList>
            <person name="Gutierrez-Valencia J."/>
        </authorList>
    </citation>
    <scope>NUCLEOTIDE SEQUENCE</scope>
</reference>
<dbReference type="EMBL" id="CAMGYJ010000005">
    <property type="protein sequence ID" value="CAI0427263.1"/>
    <property type="molecule type" value="Genomic_DNA"/>
</dbReference>
<gene>
    <name evidence="1" type="ORF">LITE_LOCUS21140</name>
</gene>
<sequence length="70" mass="8548">MVELLSIILFKPLSDFVLKLMVHTKHPYLEAFSMLSHFRRSFKFWRRTSVEPHWRFYLRQFEALNCGAIM</sequence>
<keyword evidence="2" id="KW-1185">Reference proteome</keyword>
<evidence type="ECO:0000313" key="1">
    <source>
        <dbReference type="EMBL" id="CAI0427263.1"/>
    </source>
</evidence>
<evidence type="ECO:0000313" key="2">
    <source>
        <dbReference type="Proteomes" id="UP001154282"/>
    </source>
</evidence>
<proteinExistence type="predicted"/>
<dbReference type="Proteomes" id="UP001154282">
    <property type="component" value="Unassembled WGS sequence"/>
</dbReference>
<dbReference type="AlphaFoldDB" id="A0AAV0KZZ8"/>
<feature type="non-terminal residue" evidence="1">
    <location>
        <position position="70"/>
    </location>
</feature>
<name>A0AAV0KZZ8_9ROSI</name>
<organism evidence="1 2">
    <name type="scientific">Linum tenue</name>
    <dbReference type="NCBI Taxonomy" id="586396"/>
    <lineage>
        <taxon>Eukaryota</taxon>
        <taxon>Viridiplantae</taxon>
        <taxon>Streptophyta</taxon>
        <taxon>Embryophyta</taxon>
        <taxon>Tracheophyta</taxon>
        <taxon>Spermatophyta</taxon>
        <taxon>Magnoliopsida</taxon>
        <taxon>eudicotyledons</taxon>
        <taxon>Gunneridae</taxon>
        <taxon>Pentapetalae</taxon>
        <taxon>rosids</taxon>
        <taxon>fabids</taxon>
        <taxon>Malpighiales</taxon>
        <taxon>Linaceae</taxon>
        <taxon>Linum</taxon>
    </lineage>
</organism>
<evidence type="ECO:0008006" key="3">
    <source>
        <dbReference type="Google" id="ProtNLM"/>
    </source>
</evidence>
<accession>A0AAV0KZZ8</accession>
<comment type="caution">
    <text evidence="1">The sequence shown here is derived from an EMBL/GenBank/DDBJ whole genome shotgun (WGS) entry which is preliminary data.</text>
</comment>
<protein>
    <recommendedName>
        <fullName evidence="3">Maturase K</fullName>
    </recommendedName>
</protein>